<protein>
    <submittedName>
        <fullName evidence="2">Putative membrane protein</fullName>
    </submittedName>
</protein>
<keyword evidence="3" id="KW-1185">Reference proteome</keyword>
<keyword evidence="1" id="KW-1133">Transmembrane helix</keyword>
<keyword evidence="1" id="KW-0472">Membrane</keyword>
<dbReference type="Proteomes" id="UP000570514">
    <property type="component" value="Unassembled WGS sequence"/>
</dbReference>
<evidence type="ECO:0000313" key="2">
    <source>
        <dbReference type="EMBL" id="NIK88398.1"/>
    </source>
</evidence>
<feature type="transmembrane region" description="Helical" evidence="1">
    <location>
        <begin position="110"/>
        <end position="132"/>
    </location>
</feature>
<reference evidence="2 3" key="1">
    <citation type="submission" date="2020-03" db="EMBL/GenBank/DDBJ databases">
        <title>Genomic Encyclopedia of Type Strains, Phase IV (KMG-IV): sequencing the most valuable type-strain genomes for metagenomic binning, comparative biology and taxonomic classification.</title>
        <authorList>
            <person name="Goeker M."/>
        </authorList>
    </citation>
    <scope>NUCLEOTIDE SEQUENCE [LARGE SCALE GENOMIC DNA]</scope>
    <source>
        <strain evidence="2 3">DSM 19867</strain>
    </source>
</reference>
<feature type="transmembrane region" description="Helical" evidence="1">
    <location>
        <begin position="71"/>
        <end position="90"/>
    </location>
</feature>
<keyword evidence="1" id="KW-0812">Transmembrane</keyword>
<evidence type="ECO:0000256" key="1">
    <source>
        <dbReference type="SAM" id="Phobius"/>
    </source>
</evidence>
<dbReference type="InterPro" id="IPR018687">
    <property type="entry name" value="DUF2177_membr"/>
</dbReference>
<evidence type="ECO:0000313" key="3">
    <source>
        <dbReference type="Proteomes" id="UP000570514"/>
    </source>
</evidence>
<sequence>MAYLIGFAASALAFVIADMFWLGTMVGRLYRPALGDLLLEGVNLPPAIIFYLLYPAGLLLFAVLPGMKAQSLALAAFYGALFGLFTYGTYDLTNFATLKGWPLSITLIDMAWGTVLGGFAALIGTAAALRWAA</sequence>
<dbReference type="EMBL" id="JAASRM010000001">
    <property type="protein sequence ID" value="NIK88398.1"/>
    <property type="molecule type" value="Genomic_DNA"/>
</dbReference>
<comment type="caution">
    <text evidence="2">The sequence shown here is derived from an EMBL/GenBank/DDBJ whole genome shotgun (WGS) entry which is preliminary data.</text>
</comment>
<accession>A0A846MXT3</accession>
<dbReference type="RefSeq" id="WP_208414327.1">
    <property type="nucleotide sequence ID" value="NZ_BAAADC010000001.1"/>
</dbReference>
<dbReference type="Pfam" id="PF09945">
    <property type="entry name" value="DUF2177"/>
    <property type="match status" value="1"/>
</dbReference>
<organism evidence="2 3">
    <name type="scientific">Rhizomicrobium palustre</name>
    <dbReference type="NCBI Taxonomy" id="189966"/>
    <lineage>
        <taxon>Bacteria</taxon>
        <taxon>Pseudomonadati</taxon>
        <taxon>Pseudomonadota</taxon>
        <taxon>Alphaproteobacteria</taxon>
        <taxon>Micropepsales</taxon>
        <taxon>Micropepsaceae</taxon>
        <taxon>Rhizomicrobium</taxon>
    </lineage>
</organism>
<feature type="transmembrane region" description="Helical" evidence="1">
    <location>
        <begin position="41"/>
        <end position="64"/>
    </location>
</feature>
<gene>
    <name evidence="2" type="ORF">FHS83_001716</name>
</gene>
<name>A0A846MXT3_9PROT</name>
<proteinExistence type="predicted"/>
<dbReference type="AlphaFoldDB" id="A0A846MXT3"/>